<evidence type="ECO:0000259" key="7">
    <source>
        <dbReference type="Pfam" id="PF00294"/>
    </source>
</evidence>
<protein>
    <submittedName>
        <fullName evidence="8">Carbohydrate kinase</fullName>
    </submittedName>
</protein>
<gene>
    <name evidence="8" type="ORF">GCM10009668_11560</name>
</gene>
<evidence type="ECO:0000256" key="4">
    <source>
        <dbReference type="ARBA" id="ARBA00022777"/>
    </source>
</evidence>
<evidence type="ECO:0000256" key="5">
    <source>
        <dbReference type="ARBA" id="ARBA00022840"/>
    </source>
</evidence>
<dbReference type="PANTHER" id="PTHR43085">
    <property type="entry name" value="HEXOKINASE FAMILY MEMBER"/>
    <property type="match status" value="1"/>
</dbReference>
<evidence type="ECO:0000256" key="6">
    <source>
        <dbReference type="RuleBase" id="RU003704"/>
    </source>
</evidence>
<dbReference type="Gene3D" id="3.40.1190.20">
    <property type="match status" value="1"/>
</dbReference>
<keyword evidence="5" id="KW-0067">ATP-binding</keyword>
<dbReference type="InterPro" id="IPR029056">
    <property type="entry name" value="Ribokinase-like"/>
</dbReference>
<dbReference type="PANTHER" id="PTHR43085:SF1">
    <property type="entry name" value="PSEUDOURIDINE KINASE-RELATED"/>
    <property type="match status" value="1"/>
</dbReference>
<keyword evidence="9" id="KW-1185">Reference proteome</keyword>
<dbReference type="GO" id="GO:0016301">
    <property type="term" value="F:kinase activity"/>
    <property type="evidence" value="ECO:0007669"/>
    <property type="project" value="UniProtKB-KW"/>
</dbReference>
<dbReference type="SUPFAM" id="SSF53613">
    <property type="entry name" value="Ribokinase-like"/>
    <property type="match status" value="1"/>
</dbReference>
<comment type="similarity">
    <text evidence="1 6">Belongs to the carbohydrate kinase PfkB family.</text>
</comment>
<dbReference type="EMBL" id="BAAALG010000003">
    <property type="protein sequence ID" value="GAA1096552.1"/>
    <property type="molecule type" value="Genomic_DNA"/>
</dbReference>
<evidence type="ECO:0000313" key="8">
    <source>
        <dbReference type="EMBL" id="GAA1096552.1"/>
    </source>
</evidence>
<dbReference type="InterPro" id="IPR002173">
    <property type="entry name" value="Carboh/pur_kinase_PfkB_CS"/>
</dbReference>
<evidence type="ECO:0000256" key="3">
    <source>
        <dbReference type="ARBA" id="ARBA00022741"/>
    </source>
</evidence>
<keyword evidence="3" id="KW-0547">Nucleotide-binding</keyword>
<evidence type="ECO:0000313" key="9">
    <source>
        <dbReference type="Proteomes" id="UP001501581"/>
    </source>
</evidence>
<accession>A0ABP4EAR0</accession>
<evidence type="ECO:0000256" key="2">
    <source>
        <dbReference type="ARBA" id="ARBA00022679"/>
    </source>
</evidence>
<proteinExistence type="inferred from homology"/>
<dbReference type="InterPro" id="IPR050306">
    <property type="entry name" value="PfkB_Carbo_kinase"/>
</dbReference>
<comment type="caution">
    <text evidence="8">The sequence shown here is derived from an EMBL/GenBank/DDBJ whole genome shotgun (WGS) entry which is preliminary data.</text>
</comment>
<keyword evidence="2 6" id="KW-0808">Transferase</keyword>
<dbReference type="InterPro" id="IPR002139">
    <property type="entry name" value="Ribo/fructo_kinase"/>
</dbReference>
<dbReference type="PROSITE" id="PS00584">
    <property type="entry name" value="PFKB_KINASES_2"/>
    <property type="match status" value="1"/>
</dbReference>
<dbReference type="PRINTS" id="PR00990">
    <property type="entry name" value="RIBOKINASE"/>
</dbReference>
<feature type="domain" description="Carbohydrate kinase PfkB" evidence="7">
    <location>
        <begin position="39"/>
        <end position="341"/>
    </location>
</feature>
<keyword evidence="4 6" id="KW-0418">Kinase</keyword>
<dbReference type="InterPro" id="IPR011611">
    <property type="entry name" value="PfkB_dom"/>
</dbReference>
<dbReference type="Proteomes" id="UP001501581">
    <property type="component" value="Unassembled WGS sequence"/>
</dbReference>
<dbReference type="Pfam" id="PF00294">
    <property type="entry name" value="PfkB"/>
    <property type="match status" value="1"/>
</dbReference>
<reference evidence="9" key="1">
    <citation type="journal article" date="2019" name="Int. J. Syst. Evol. Microbiol.">
        <title>The Global Catalogue of Microorganisms (GCM) 10K type strain sequencing project: providing services to taxonomists for standard genome sequencing and annotation.</title>
        <authorList>
            <consortium name="The Broad Institute Genomics Platform"/>
            <consortium name="The Broad Institute Genome Sequencing Center for Infectious Disease"/>
            <person name="Wu L."/>
            <person name="Ma J."/>
        </authorList>
    </citation>
    <scope>NUCLEOTIDE SEQUENCE [LARGE SCALE GENOMIC DNA]</scope>
    <source>
        <strain evidence="9">JCM 13008</strain>
    </source>
</reference>
<evidence type="ECO:0000256" key="1">
    <source>
        <dbReference type="ARBA" id="ARBA00010688"/>
    </source>
</evidence>
<name>A0ABP4EAR0_9ACTN</name>
<organism evidence="8 9">
    <name type="scientific">Nocardioides dubius</name>
    <dbReference type="NCBI Taxonomy" id="317019"/>
    <lineage>
        <taxon>Bacteria</taxon>
        <taxon>Bacillati</taxon>
        <taxon>Actinomycetota</taxon>
        <taxon>Actinomycetes</taxon>
        <taxon>Propionibacteriales</taxon>
        <taxon>Nocardioidaceae</taxon>
        <taxon>Nocardioides</taxon>
    </lineage>
</organism>
<sequence length="346" mass="34686">MLNLPGVGAADTVAGWSEPHRDGQSGAVRDTEWADAALVVGESVLDVVRVPDAAPSSRPGGSAVNTAVALARLGRSTRLATCYADDAGGREIVRHLAGAGVALAGDPHVVASTARADAVIDASGAAHYEITVDWRLPVLSGLLSALSSSAAGTGPRVVHVTSFAPLLAPGAAQVLELVQRLRPHCAVSYDVNLRPAVTGAGPEVVAAVQRMAAMADLVKASDEDLAALWPTDGVEGGVWRLLAAGAAAVVVTRGAAGASWHTRAAGTSGAGSVAGVPVVVVDTIGAGDTFSAALIDRLWPHLGAGAGPRLAGLEAEQWRAALAFAVRAAAVTVSRHGADPPSADEL</sequence>